<dbReference type="GO" id="GO:0016020">
    <property type="term" value="C:membrane"/>
    <property type="evidence" value="ECO:0007669"/>
    <property type="project" value="GOC"/>
</dbReference>
<organism evidence="3 4">
    <name type="scientific">Candidatus Gottesmanbacteria bacterium RIFCSPLOWO2_01_FULL_49_10</name>
    <dbReference type="NCBI Taxonomy" id="1798396"/>
    <lineage>
        <taxon>Bacteria</taxon>
        <taxon>Candidatus Gottesmaniibacteriota</taxon>
    </lineage>
</organism>
<dbReference type="Gene3D" id="1.20.1280.290">
    <property type="match status" value="1"/>
</dbReference>
<accession>A0A1F6AW96</accession>
<dbReference type="AlphaFoldDB" id="A0A1F6AW96"/>
<keyword evidence="1" id="KW-0472">Membrane</keyword>
<dbReference type="STRING" id="1798396.A2973_01400"/>
<evidence type="ECO:0000313" key="3">
    <source>
        <dbReference type="EMBL" id="OGG28940.1"/>
    </source>
</evidence>
<evidence type="ECO:0000256" key="1">
    <source>
        <dbReference type="SAM" id="Phobius"/>
    </source>
</evidence>
<dbReference type="InterPro" id="IPR011499">
    <property type="entry name" value="Lipid_A_biosynth_N"/>
</dbReference>
<gene>
    <name evidence="3" type="ORF">A2973_01400</name>
</gene>
<evidence type="ECO:0000259" key="2">
    <source>
        <dbReference type="SMART" id="SM01259"/>
    </source>
</evidence>
<feature type="transmembrane region" description="Helical" evidence="1">
    <location>
        <begin position="6"/>
        <end position="25"/>
    </location>
</feature>
<name>A0A1F6AW96_9BACT</name>
<dbReference type="SMART" id="SM01259">
    <property type="entry name" value="LAB_N"/>
    <property type="match status" value="1"/>
</dbReference>
<dbReference type="Proteomes" id="UP000176409">
    <property type="component" value="Unassembled WGS sequence"/>
</dbReference>
<keyword evidence="1" id="KW-1133">Transmembrane helix</keyword>
<dbReference type="GO" id="GO:0008915">
    <property type="term" value="F:lipid-A-disaccharide synthase activity"/>
    <property type="evidence" value="ECO:0007669"/>
    <property type="project" value="InterPro"/>
</dbReference>
<protein>
    <submittedName>
        <fullName evidence="3">Lipid A biosynthesis, N-terminal</fullName>
    </submittedName>
</protein>
<dbReference type="EMBL" id="MFJZ01000063">
    <property type="protein sequence ID" value="OGG28940.1"/>
    <property type="molecule type" value="Genomic_DNA"/>
</dbReference>
<feature type="transmembrane region" description="Helical" evidence="1">
    <location>
        <begin position="64"/>
        <end position="81"/>
    </location>
</feature>
<dbReference type="GO" id="GO:0009245">
    <property type="term" value="P:lipid A biosynthetic process"/>
    <property type="evidence" value="ECO:0007669"/>
    <property type="project" value="InterPro"/>
</dbReference>
<comment type="caution">
    <text evidence="3">The sequence shown here is derived from an EMBL/GenBank/DDBJ whole genome shotgun (WGS) entry which is preliminary data.</text>
</comment>
<proteinExistence type="predicted"/>
<evidence type="ECO:0000313" key="4">
    <source>
        <dbReference type="Proteomes" id="UP000176409"/>
    </source>
</evidence>
<sequence>MNVILDWWVLFGFSAQFVFFLRFFVQWLQSEKQKQSVIPMSFWYLSVIGSVMILIYALKRGDPVFIAGQFLALFIYIRNIILRRESRLKRS</sequence>
<keyword evidence="1" id="KW-0812">Transmembrane</keyword>
<feature type="transmembrane region" description="Helical" evidence="1">
    <location>
        <begin position="37"/>
        <end position="58"/>
    </location>
</feature>
<dbReference type="Pfam" id="PF07578">
    <property type="entry name" value="LAB_N"/>
    <property type="match status" value="1"/>
</dbReference>
<feature type="domain" description="Lipid A biosynthesis N-terminal" evidence="2">
    <location>
        <begin position="11"/>
        <end position="82"/>
    </location>
</feature>
<reference evidence="3 4" key="1">
    <citation type="journal article" date="2016" name="Nat. Commun.">
        <title>Thousands of microbial genomes shed light on interconnected biogeochemical processes in an aquifer system.</title>
        <authorList>
            <person name="Anantharaman K."/>
            <person name="Brown C.T."/>
            <person name="Hug L.A."/>
            <person name="Sharon I."/>
            <person name="Castelle C.J."/>
            <person name="Probst A.J."/>
            <person name="Thomas B.C."/>
            <person name="Singh A."/>
            <person name="Wilkins M.J."/>
            <person name="Karaoz U."/>
            <person name="Brodie E.L."/>
            <person name="Williams K.H."/>
            <person name="Hubbard S.S."/>
            <person name="Banfield J.F."/>
        </authorList>
    </citation>
    <scope>NUCLEOTIDE SEQUENCE [LARGE SCALE GENOMIC DNA]</scope>
</reference>